<dbReference type="EMBL" id="CAXLJM020000057">
    <property type="protein sequence ID" value="CAL8118726.1"/>
    <property type="molecule type" value="Genomic_DNA"/>
</dbReference>
<keyword evidence="5" id="KW-0862">Zinc</keyword>
<reference evidence="10 11" key="1">
    <citation type="submission" date="2024-08" db="EMBL/GenBank/DDBJ databases">
        <authorList>
            <person name="Cucini C."/>
            <person name="Frati F."/>
        </authorList>
    </citation>
    <scope>NUCLEOTIDE SEQUENCE [LARGE SCALE GENOMIC DNA]</scope>
</reference>
<feature type="domain" description="C2H2-type" evidence="9">
    <location>
        <begin position="251"/>
        <end position="278"/>
    </location>
</feature>
<evidence type="ECO:0000256" key="4">
    <source>
        <dbReference type="ARBA" id="ARBA00022771"/>
    </source>
</evidence>
<dbReference type="SMART" id="SM00355">
    <property type="entry name" value="ZnF_C2H2"/>
    <property type="match status" value="14"/>
</dbReference>
<feature type="domain" description="C2H2-type" evidence="9">
    <location>
        <begin position="517"/>
        <end position="545"/>
    </location>
</feature>
<comment type="subcellular location">
    <subcellularLocation>
        <location evidence="1">Nucleus</location>
    </subcellularLocation>
</comment>
<evidence type="ECO:0000256" key="3">
    <source>
        <dbReference type="ARBA" id="ARBA00022737"/>
    </source>
</evidence>
<gene>
    <name evidence="10" type="ORF">ODALV1_LOCUS18258</name>
</gene>
<dbReference type="PROSITE" id="PS50157">
    <property type="entry name" value="ZINC_FINGER_C2H2_2"/>
    <property type="match status" value="9"/>
</dbReference>
<dbReference type="PANTHER" id="PTHR24404">
    <property type="entry name" value="ZINC FINGER PROTEIN"/>
    <property type="match status" value="1"/>
</dbReference>
<dbReference type="InterPro" id="IPR050589">
    <property type="entry name" value="Ikaros_C2H2-ZF"/>
</dbReference>
<dbReference type="InterPro" id="IPR013087">
    <property type="entry name" value="Znf_C2H2_type"/>
</dbReference>
<dbReference type="PANTHER" id="PTHR24404:SF114">
    <property type="entry name" value="KLUMPFUSS, ISOFORM B-RELATED"/>
    <property type="match status" value="1"/>
</dbReference>
<dbReference type="SUPFAM" id="SSF57667">
    <property type="entry name" value="beta-beta-alpha zinc fingers"/>
    <property type="match status" value="4"/>
</dbReference>
<organism evidence="10 11">
    <name type="scientific">Orchesella dallaii</name>
    <dbReference type="NCBI Taxonomy" id="48710"/>
    <lineage>
        <taxon>Eukaryota</taxon>
        <taxon>Metazoa</taxon>
        <taxon>Ecdysozoa</taxon>
        <taxon>Arthropoda</taxon>
        <taxon>Hexapoda</taxon>
        <taxon>Collembola</taxon>
        <taxon>Entomobryomorpha</taxon>
        <taxon>Entomobryoidea</taxon>
        <taxon>Orchesellidae</taxon>
        <taxon>Orchesellinae</taxon>
        <taxon>Orchesella</taxon>
    </lineage>
</organism>
<feature type="domain" description="C2H2-type" evidence="9">
    <location>
        <begin position="11"/>
        <end position="39"/>
    </location>
</feature>
<keyword evidence="3" id="KW-0677">Repeat</keyword>
<evidence type="ECO:0000256" key="5">
    <source>
        <dbReference type="ARBA" id="ARBA00022833"/>
    </source>
</evidence>
<feature type="domain" description="C2H2-type" evidence="9">
    <location>
        <begin position="489"/>
        <end position="516"/>
    </location>
</feature>
<evidence type="ECO:0000256" key="8">
    <source>
        <dbReference type="PROSITE-ProRule" id="PRU00042"/>
    </source>
</evidence>
<dbReference type="InterPro" id="IPR036236">
    <property type="entry name" value="Znf_C2H2_sf"/>
</dbReference>
<evidence type="ECO:0000256" key="1">
    <source>
        <dbReference type="ARBA" id="ARBA00004123"/>
    </source>
</evidence>
<feature type="domain" description="C2H2-type" evidence="9">
    <location>
        <begin position="573"/>
        <end position="601"/>
    </location>
</feature>
<keyword evidence="4 8" id="KW-0863">Zinc-finger</keyword>
<name>A0ABP1R562_9HEXA</name>
<keyword evidence="7" id="KW-0539">Nucleus</keyword>
<feature type="domain" description="C2H2-type" evidence="9">
    <location>
        <begin position="545"/>
        <end position="572"/>
    </location>
</feature>
<feature type="domain" description="C2H2-type" evidence="9">
    <location>
        <begin position="279"/>
        <end position="306"/>
    </location>
</feature>
<evidence type="ECO:0000256" key="2">
    <source>
        <dbReference type="ARBA" id="ARBA00022723"/>
    </source>
</evidence>
<evidence type="ECO:0000313" key="11">
    <source>
        <dbReference type="Proteomes" id="UP001642540"/>
    </source>
</evidence>
<sequence>MNGFSNPPVWFGCRKCTRVFPNKENFQKHKLDYHSKRQVNGAVPSLPHLSNSTSLTTLSIENKDNERPCDYTIKTNTKLDASKWKKYFSKQGTCSICLSLKKLSEAQMKSHFEMHLKSYHCKCCSFSTSSHHAMIEHMKECRSPQQLPQPSVKNIEDNGDSLPNGNIAEKNSEEELCSDTESICTESQVQKVPQTQNATKSSVKYRKRGRHTLNKNSRREIVKCRICDVTLFRQSLENHLKTHAGVRPRVYKCKFCDKGFWNALCLRNHEVRHTAKKNRKCGICPDKFSLLCNLESHEKSHFTNKLYTTSITYEEYKKDKTVNMQFQCNFCEESLSFVEIQEHVNTKVCLKCSNTNCIKEFYTVADKMKHMDETVQLKCTFCNDIVDGECNLISHEKNHLGNFKDANRGTSETCTICSKTFKMRSEWINHLRQHNLGIAKPIGRKHSYSVGQNRKLPEDELTCTFCGKIFRAFNMLNQHMSRHLGEKMMKCEHCSYKCVSKSDLRKHSNVHKKTKLFTCSFCSKAFSFQENMRRHVVAIHQKSNLQCPKCDKVFTHNTYLKDHLQSHLKTKSFKCKFCGKAYQNRPNMYRHIREQHINEKQENIVNEKIN</sequence>
<evidence type="ECO:0000313" key="10">
    <source>
        <dbReference type="EMBL" id="CAL8118726.1"/>
    </source>
</evidence>
<evidence type="ECO:0000259" key="9">
    <source>
        <dbReference type="PROSITE" id="PS50157"/>
    </source>
</evidence>
<keyword evidence="2" id="KW-0479">Metal-binding</keyword>
<protein>
    <recommendedName>
        <fullName evidence="9">C2H2-type domain-containing protein</fullName>
    </recommendedName>
</protein>
<evidence type="ECO:0000256" key="6">
    <source>
        <dbReference type="ARBA" id="ARBA00023125"/>
    </source>
</evidence>
<dbReference type="Proteomes" id="UP001642540">
    <property type="component" value="Unassembled WGS sequence"/>
</dbReference>
<proteinExistence type="predicted"/>
<keyword evidence="11" id="KW-1185">Reference proteome</keyword>
<evidence type="ECO:0000256" key="7">
    <source>
        <dbReference type="ARBA" id="ARBA00023242"/>
    </source>
</evidence>
<keyword evidence="6" id="KW-0238">DNA-binding</keyword>
<feature type="domain" description="C2H2-type" evidence="9">
    <location>
        <begin position="412"/>
        <end position="434"/>
    </location>
</feature>
<accession>A0ABP1R562</accession>
<dbReference type="Pfam" id="PF00096">
    <property type="entry name" value="zf-C2H2"/>
    <property type="match status" value="4"/>
</dbReference>
<comment type="caution">
    <text evidence="10">The sequence shown here is derived from an EMBL/GenBank/DDBJ whole genome shotgun (WGS) entry which is preliminary data.</text>
</comment>
<feature type="domain" description="C2H2-type" evidence="9">
    <location>
        <begin position="461"/>
        <end position="488"/>
    </location>
</feature>
<dbReference type="PROSITE" id="PS00028">
    <property type="entry name" value="ZINC_FINGER_C2H2_1"/>
    <property type="match status" value="10"/>
</dbReference>
<dbReference type="Gene3D" id="3.30.160.60">
    <property type="entry name" value="Classic Zinc Finger"/>
    <property type="match status" value="5"/>
</dbReference>